<protein>
    <submittedName>
        <fullName evidence="1">Ferritin-like domain-containing protein</fullName>
    </submittedName>
</protein>
<organism evidence="1 2">
    <name type="scientific">Lawsonibacter faecis</name>
    <dbReference type="NCBI Taxonomy" id="2763052"/>
    <lineage>
        <taxon>Bacteria</taxon>
        <taxon>Bacillati</taxon>
        <taxon>Bacillota</taxon>
        <taxon>Clostridia</taxon>
        <taxon>Eubacteriales</taxon>
        <taxon>Oscillospiraceae</taxon>
        <taxon>Lawsonibacter</taxon>
    </lineage>
</organism>
<dbReference type="Gene3D" id="1.20.1260.10">
    <property type="match status" value="1"/>
</dbReference>
<dbReference type="CDD" id="cd00657">
    <property type="entry name" value="Ferritin_like"/>
    <property type="match status" value="1"/>
</dbReference>
<dbReference type="AlphaFoldDB" id="A0A8J6JN97"/>
<comment type="caution">
    <text evidence="1">The sequence shown here is derived from an EMBL/GenBank/DDBJ whole genome shotgun (WGS) entry which is preliminary data.</text>
</comment>
<dbReference type="InterPro" id="IPR012347">
    <property type="entry name" value="Ferritin-like"/>
</dbReference>
<sequence>MEQDRLPCAGPGQKVMDREAFERVWRRVMPEDRPDCPFTLYSDETLEEEVLTPPAPARAAAAGEVCAPPARMAPASPAVCAPAAMLPAAPARRMEAAAAEMPAAENDVPCLGCASAVHGEMLQEFIADEVADWRLYQGLSRRAPGNAGRTLRAMGEDERRHAKRLSTAYFLISGVQFWPDRQPTAPAGTWMGVLRARFAAEQRGEAAYRAAAAQTVDPCLRELFLELAGDEAEHTWLLRGILEQM</sequence>
<dbReference type="RefSeq" id="WP_155148449.1">
    <property type="nucleotide sequence ID" value="NZ_JACOPQ010000012.1"/>
</dbReference>
<keyword evidence="2" id="KW-1185">Reference proteome</keyword>
<proteinExistence type="predicted"/>
<dbReference type="Proteomes" id="UP000607645">
    <property type="component" value="Unassembled WGS sequence"/>
</dbReference>
<dbReference type="EMBL" id="JACOPQ010000012">
    <property type="protein sequence ID" value="MBC5738089.1"/>
    <property type="molecule type" value="Genomic_DNA"/>
</dbReference>
<name>A0A8J6JN97_9FIRM</name>
<evidence type="ECO:0000313" key="1">
    <source>
        <dbReference type="EMBL" id="MBC5738089.1"/>
    </source>
</evidence>
<dbReference type="SUPFAM" id="SSF47240">
    <property type="entry name" value="Ferritin-like"/>
    <property type="match status" value="1"/>
</dbReference>
<gene>
    <name evidence="1" type="ORF">H8S62_13835</name>
</gene>
<reference evidence="1" key="1">
    <citation type="submission" date="2020-08" db="EMBL/GenBank/DDBJ databases">
        <title>Genome public.</title>
        <authorList>
            <person name="Liu C."/>
            <person name="Sun Q."/>
        </authorList>
    </citation>
    <scope>NUCLEOTIDE SEQUENCE</scope>
    <source>
        <strain evidence="1">NSJ-52</strain>
    </source>
</reference>
<accession>A0A8J6JN97</accession>
<evidence type="ECO:0000313" key="2">
    <source>
        <dbReference type="Proteomes" id="UP000607645"/>
    </source>
</evidence>
<dbReference type="InterPro" id="IPR009078">
    <property type="entry name" value="Ferritin-like_SF"/>
</dbReference>